<dbReference type="PANTHER" id="PTHR32322:SF2">
    <property type="entry name" value="EAMA DOMAIN-CONTAINING PROTEIN"/>
    <property type="match status" value="1"/>
</dbReference>
<dbReference type="Proteomes" id="UP001597277">
    <property type="component" value="Unassembled WGS sequence"/>
</dbReference>
<feature type="transmembrane region" description="Helical" evidence="6">
    <location>
        <begin position="236"/>
        <end position="256"/>
    </location>
</feature>
<comment type="caution">
    <text evidence="8">The sequence shown here is derived from an EMBL/GenBank/DDBJ whole genome shotgun (WGS) entry which is preliminary data.</text>
</comment>
<feature type="transmembrane region" description="Helical" evidence="6">
    <location>
        <begin position="72"/>
        <end position="90"/>
    </location>
</feature>
<feature type="transmembrane region" description="Helical" evidence="6">
    <location>
        <begin position="144"/>
        <end position="164"/>
    </location>
</feature>
<feature type="transmembrane region" description="Helical" evidence="6">
    <location>
        <begin position="202"/>
        <end position="224"/>
    </location>
</feature>
<name>A0ABW4L976_9MICO</name>
<dbReference type="InterPro" id="IPR037185">
    <property type="entry name" value="EmrE-like"/>
</dbReference>
<evidence type="ECO:0000256" key="4">
    <source>
        <dbReference type="ARBA" id="ARBA00022989"/>
    </source>
</evidence>
<feature type="transmembrane region" description="Helical" evidence="6">
    <location>
        <begin position="96"/>
        <end position="115"/>
    </location>
</feature>
<dbReference type="InterPro" id="IPR050638">
    <property type="entry name" value="AA-Vitamin_Transporters"/>
</dbReference>
<feature type="domain" description="EamA" evidence="7">
    <location>
        <begin position="146"/>
        <end position="279"/>
    </location>
</feature>
<evidence type="ECO:0000256" key="6">
    <source>
        <dbReference type="SAM" id="Phobius"/>
    </source>
</evidence>
<evidence type="ECO:0000256" key="2">
    <source>
        <dbReference type="ARBA" id="ARBA00007362"/>
    </source>
</evidence>
<comment type="subcellular location">
    <subcellularLocation>
        <location evidence="1">Membrane</location>
        <topology evidence="1">Multi-pass membrane protein</topology>
    </subcellularLocation>
</comment>
<feature type="transmembrane region" description="Helical" evidence="6">
    <location>
        <begin position="44"/>
        <end position="60"/>
    </location>
</feature>
<dbReference type="EMBL" id="JBHUEE010000006">
    <property type="protein sequence ID" value="MFD1718604.1"/>
    <property type="molecule type" value="Genomic_DNA"/>
</dbReference>
<organism evidence="8 9">
    <name type="scientific">Georgenia deserti</name>
    <dbReference type="NCBI Taxonomy" id="2093781"/>
    <lineage>
        <taxon>Bacteria</taxon>
        <taxon>Bacillati</taxon>
        <taxon>Actinomycetota</taxon>
        <taxon>Actinomycetes</taxon>
        <taxon>Micrococcales</taxon>
        <taxon>Bogoriellaceae</taxon>
        <taxon>Georgenia</taxon>
    </lineage>
</organism>
<keyword evidence="3 6" id="KW-0812">Transmembrane</keyword>
<keyword evidence="9" id="KW-1185">Reference proteome</keyword>
<sequence>MIPRLSPRSAARAPVLLVLIGICSVQFGAGIAKTLFDEASPTTLVWLRLAFSTLILLAITRPRLRGRSRQDWLVVLGFGAALGLMNWSIYQSFARIPIGIAVTIEFIGPLTVALLGSRRARDLIWVLLAAVGVLLLGLEPGDITAPGVGFALLAGAAWACYILLSKSTGARWRGLDGLAIASLVGAVGIAPVQLIGHAGELASLHLLAVGAVVALMSSVIPYSAELVALRSLRPGVFGILMSLEPAFAALAGFLFVAEHLGLAQWAALACVVAASIGITRQNPPAPTAN</sequence>
<protein>
    <submittedName>
        <fullName evidence="8">DMT family transporter</fullName>
    </submittedName>
</protein>
<feature type="transmembrane region" description="Helical" evidence="6">
    <location>
        <begin position="122"/>
        <end position="138"/>
    </location>
</feature>
<evidence type="ECO:0000259" key="7">
    <source>
        <dbReference type="Pfam" id="PF00892"/>
    </source>
</evidence>
<dbReference type="RefSeq" id="WP_388007218.1">
    <property type="nucleotide sequence ID" value="NZ_JBHUEE010000006.1"/>
</dbReference>
<keyword evidence="5 6" id="KW-0472">Membrane</keyword>
<evidence type="ECO:0000256" key="5">
    <source>
        <dbReference type="ARBA" id="ARBA00023136"/>
    </source>
</evidence>
<dbReference type="PANTHER" id="PTHR32322">
    <property type="entry name" value="INNER MEMBRANE TRANSPORTER"/>
    <property type="match status" value="1"/>
</dbReference>
<evidence type="ECO:0000256" key="1">
    <source>
        <dbReference type="ARBA" id="ARBA00004141"/>
    </source>
</evidence>
<evidence type="ECO:0000313" key="9">
    <source>
        <dbReference type="Proteomes" id="UP001597277"/>
    </source>
</evidence>
<reference evidence="9" key="1">
    <citation type="journal article" date="2019" name="Int. J. Syst. Evol. Microbiol.">
        <title>The Global Catalogue of Microorganisms (GCM) 10K type strain sequencing project: providing services to taxonomists for standard genome sequencing and annotation.</title>
        <authorList>
            <consortium name="The Broad Institute Genomics Platform"/>
            <consortium name="The Broad Institute Genome Sequencing Center for Infectious Disease"/>
            <person name="Wu L."/>
            <person name="Ma J."/>
        </authorList>
    </citation>
    <scope>NUCLEOTIDE SEQUENCE [LARGE SCALE GENOMIC DNA]</scope>
    <source>
        <strain evidence="9">JCM 17130</strain>
    </source>
</reference>
<comment type="similarity">
    <text evidence="2">Belongs to the EamA transporter family.</text>
</comment>
<dbReference type="Pfam" id="PF00892">
    <property type="entry name" value="EamA"/>
    <property type="match status" value="1"/>
</dbReference>
<dbReference type="SUPFAM" id="SSF103481">
    <property type="entry name" value="Multidrug resistance efflux transporter EmrE"/>
    <property type="match status" value="2"/>
</dbReference>
<accession>A0ABW4L976</accession>
<keyword evidence="4 6" id="KW-1133">Transmembrane helix</keyword>
<evidence type="ECO:0000256" key="3">
    <source>
        <dbReference type="ARBA" id="ARBA00022692"/>
    </source>
</evidence>
<feature type="transmembrane region" description="Helical" evidence="6">
    <location>
        <begin position="176"/>
        <end position="196"/>
    </location>
</feature>
<gene>
    <name evidence="8" type="ORF">ACFSE6_12220</name>
</gene>
<evidence type="ECO:0000313" key="8">
    <source>
        <dbReference type="EMBL" id="MFD1718604.1"/>
    </source>
</evidence>
<feature type="transmembrane region" description="Helical" evidence="6">
    <location>
        <begin position="262"/>
        <end position="279"/>
    </location>
</feature>
<proteinExistence type="inferred from homology"/>
<dbReference type="InterPro" id="IPR000620">
    <property type="entry name" value="EamA_dom"/>
</dbReference>